<evidence type="ECO:0000313" key="7">
    <source>
        <dbReference type="Proteomes" id="UP000680038"/>
    </source>
</evidence>
<name>A0A916JES8_9BACT</name>
<organism evidence="6 7">
    <name type="scientific">Dyadobacter helix</name>
    <dbReference type="NCBI Taxonomy" id="2822344"/>
    <lineage>
        <taxon>Bacteria</taxon>
        <taxon>Pseudomonadati</taxon>
        <taxon>Bacteroidota</taxon>
        <taxon>Cytophagia</taxon>
        <taxon>Cytophagales</taxon>
        <taxon>Spirosomataceae</taxon>
        <taxon>Dyadobacter</taxon>
    </lineage>
</organism>
<keyword evidence="4" id="KW-0472">Membrane</keyword>
<dbReference type="PANTHER" id="PTHR48182">
    <property type="entry name" value="PROTEIN SERAC1"/>
    <property type="match status" value="1"/>
</dbReference>
<dbReference type="InterPro" id="IPR007751">
    <property type="entry name" value="DUF676_lipase-like"/>
</dbReference>
<comment type="subcellular location">
    <subcellularLocation>
        <location evidence="1">Endoplasmic reticulum</location>
    </subcellularLocation>
    <subcellularLocation>
        <location evidence="2">Membrane</location>
    </subcellularLocation>
</comment>
<dbReference type="PANTHER" id="PTHR48182:SF2">
    <property type="entry name" value="PROTEIN SERAC1"/>
    <property type="match status" value="1"/>
</dbReference>
<dbReference type="AlphaFoldDB" id="A0A916JES8"/>
<dbReference type="Pfam" id="PF05057">
    <property type="entry name" value="DUF676"/>
    <property type="match status" value="1"/>
</dbReference>
<comment type="caution">
    <text evidence="6">The sequence shown here is derived from an EMBL/GenBank/DDBJ whole genome shotgun (WGS) entry which is preliminary data.</text>
</comment>
<dbReference type="InterPro" id="IPR029058">
    <property type="entry name" value="AB_hydrolase_fold"/>
</dbReference>
<keyword evidence="7" id="KW-1185">Reference proteome</keyword>
<evidence type="ECO:0000313" key="6">
    <source>
        <dbReference type="EMBL" id="CAG5006601.1"/>
    </source>
</evidence>
<dbReference type="GO" id="GO:0016020">
    <property type="term" value="C:membrane"/>
    <property type="evidence" value="ECO:0007669"/>
    <property type="project" value="UniProtKB-SubCell"/>
</dbReference>
<dbReference type="RefSeq" id="WP_215240296.1">
    <property type="nucleotide sequence ID" value="NZ_CAJRAF010000002.1"/>
</dbReference>
<accession>A0A916JES8</accession>
<evidence type="ECO:0000256" key="4">
    <source>
        <dbReference type="ARBA" id="ARBA00023136"/>
    </source>
</evidence>
<evidence type="ECO:0000259" key="5">
    <source>
        <dbReference type="Pfam" id="PF05057"/>
    </source>
</evidence>
<dbReference type="InterPro" id="IPR052374">
    <property type="entry name" value="SERAC1"/>
</dbReference>
<evidence type="ECO:0000256" key="1">
    <source>
        <dbReference type="ARBA" id="ARBA00004240"/>
    </source>
</evidence>
<dbReference type="EMBL" id="CAJRAF010000002">
    <property type="protein sequence ID" value="CAG5006601.1"/>
    <property type="molecule type" value="Genomic_DNA"/>
</dbReference>
<reference evidence="6" key="1">
    <citation type="submission" date="2021-04" db="EMBL/GenBank/DDBJ databases">
        <authorList>
            <person name="Rodrigo-Torres L."/>
            <person name="Arahal R. D."/>
            <person name="Lucena T."/>
        </authorList>
    </citation>
    <scope>NUCLEOTIDE SEQUENCE</scope>
    <source>
        <strain evidence="6">CECT 9275</strain>
    </source>
</reference>
<evidence type="ECO:0000256" key="2">
    <source>
        <dbReference type="ARBA" id="ARBA00004370"/>
    </source>
</evidence>
<keyword evidence="3" id="KW-0256">Endoplasmic reticulum</keyword>
<feature type="domain" description="DUF676" evidence="5">
    <location>
        <begin position="323"/>
        <end position="419"/>
    </location>
</feature>
<protein>
    <recommendedName>
        <fullName evidence="5">DUF676 domain-containing protein</fullName>
    </recommendedName>
</protein>
<evidence type="ECO:0000256" key="3">
    <source>
        <dbReference type="ARBA" id="ARBA00022824"/>
    </source>
</evidence>
<dbReference type="Gene3D" id="3.40.50.1820">
    <property type="entry name" value="alpha/beta hydrolase"/>
    <property type="match status" value="1"/>
</dbReference>
<proteinExistence type="predicted"/>
<gene>
    <name evidence="6" type="ORF">DYBT9275_03860</name>
</gene>
<dbReference type="Proteomes" id="UP000680038">
    <property type="component" value="Unassembled WGS sequence"/>
</dbReference>
<sequence>MREAELIDPSWQEAIDLLITGKSVFISVPDYYGGQRFMDTIRQSDELNNSFTVVNLHYFNDSIKIDFQKIIDNFQQGESDRIQLPENNKFDFAETIRKLVLKKPFLVLITSTYHSFNNVSTLVDSFHDIIKYFPNDRRKYLSILLMDDYSMYFHENKRTYSYASSAWNFFARFHIAPLCDSRLVDKYLIDFFHHGELVKRISSALFRISGGHQGLISDALKYIFNKWELIDFNNVEQEVESIISKTHSYQAIGKEYSSLSSPDLQSLYSFRHKRLFEVNETDLVKRFFTKGVLANSGDLHVVVIKGVVRKLLENMIDGNMTAPKKLALCIHGLDGSDLTWRRFKEIYDNDEELKAEYDFAMYTFPTTKYWNLNFFKASDPPIQQLAKGLETEIEYKYFKYSAIVLVCHSLGGLVGRKFLLDRFLININQPQVQYAPIIRKIVMYATPHNGANLANLVKHITIRNKQIIQLARKSDFLDSLNENWMKTGAHDYYKGWYVVGGKDQIVDKDSAGLFWGNNRCKTIISADHFSIIKPENEEAVSYLIFRKTLLE</sequence>
<dbReference type="SUPFAM" id="SSF53474">
    <property type="entry name" value="alpha/beta-Hydrolases"/>
    <property type="match status" value="1"/>
</dbReference>